<dbReference type="EMBL" id="BART01029713">
    <property type="protein sequence ID" value="GAH09950.1"/>
    <property type="molecule type" value="Genomic_DNA"/>
</dbReference>
<organism evidence="1">
    <name type="scientific">marine sediment metagenome</name>
    <dbReference type="NCBI Taxonomy" id="412755"/>
    <lineage>
        <taxon>unclassified sequences</taxon>
        <taxon>metagenomes</taxon>
        <taxon>ecological metagenomes</taxon>
    </lineage>
</organism>
<evidence type="ECO:0000313" key="1">
    <source>
        <dbReference type="EMBL" id="GAH09950.1"/>
    </source>
</evidence>
<accession>X1DP00</accession>
<evidence type="ECO:0008006" key="2">
    <source>
        <dbReference type="Google" id="ProtNLM"/>
    </source>
</evidence>
<reference evidence="1" key="1">
    <citation type="journal article" date="2014" name="Front. Microbiol.">
        <title>High frequency of phylogenetically diverse reductive dehalogenase-homologous genes in deep subseafloor sedimentary metagenomes.</title>
        <authorList>
            <person name="Kawai M."/>
            <person name="Futagami T."/>
            <person name="Toyoda A."/>
            <person name="Takaki Y."/>
            <person name="Nishi S."/>
            <person name="Hori S."/>
            <person name="Arai W."/>
            <person name="Tsubouchi T."/>
            <person name="Morono Y."/>
            <person name="Uchiyama I."/>
            <person name="Ito T."/>
            <person name="Fujiyama A."/>
            <person name="Inagaki F."/>
            <person name="Takami H."/>
        </authorList>
    </citation>
    <scope>NUCLEOTIDE SEQUENCE</scope>
    <source>
        <strain evidence="1">Expedition CK06-06</strain>
    </source>
</reference>
<feature type="non-terminal residue" evidence="1">
    <location>
        <position position="84"/>
    </location>
</feature>
<dbReference type="AlphaFoldDB" id="X1DP00"/>
<comment type="caution">
    <text evidence="1">The sequence shown here is derived from an EMBL/GenBank/DDBJ whole genome shotgun (WGS) entry which is preliminary data.</text>
</comment>
<sequence>MAQRKKKQKQKERWVRLNPKGIEKVSMLLTIGKRLPNYDTWRGNLRRWAKNAEIDNTGLSVKCTRKTWESWLTYYYPHHSADIF</sequence>
<proteinExistence type="predicted"/>
<name>X1DP00_9ZZZZ</name>
<gene>
    <name evidence="1" type="ORF">S01H4_52075</name>
</gene>
<protein>
    <recommendedName>
        <fullName evidence="2">Integrase SAM-like N-terminal domain-containing protein</fullName>
    </recommendedName>
</protein>